<sequence length="108" mass="11933">MANNFTVCVTQAGRNEKRNGETFATVDWLAYQGAPDGGVSGEMDMPTWWTGTSCRTVSLPSVSSICSILKIPFLGFNSILKMYLKPFSNNVPSDCCHHRESLLQRPQS</sequence>
<evidence type="ECO:0000313" key="1">
    <source>
        <dbReference type="EMBL" id="CAH3019584.1"/>
    </source>
</evidence>
<proteinExistence type="predicted"/>
<keyword evidence="2" id="KW-1185">Reference proteome</keyword>
<gene>
    <name evidence="1" type="ORF">PEVE_00003163</name>
</gene>
<name>A0ABN8LUR2_9CNID</name>
<evidence type="ECO:0000313" key="2">
    <source>
        <dbReference type="Proteomes" id="UP001159427"/>
    </source>
</evidence>
<accession>A0ABN8LUR2</accession>
<dbReference type="Proteomes" id="UP001159427">
    <property type="component" value="Unassembled WGS sequence"/>
</dbReference>
<organism evidence="1 2">
    <name type="scientific">Porites evermanni</name>
    <dbReference type="NCBI Taxonomy" id="104178"/>
    <lineage>
        <taxon>Eukaryota</taxon>
        <taxon>Metazoa</taxon>
        <taxon>Cnidaria</taxon>
        <taxon>Anthozoa</taxon>
        <taxon>Hexacorallia</taxon>
        <taxon>Scleractinia</taxon>
        <taxon>Fungiina</taxon>
        <taxon>Poritidae</taxon>
        <taxon>Porites</taxon>
    </lineage>
</organism>
<protein>
    <submittedName>
        <fullName evidence="1">Uncharacterized protein</fullName>
    </submittedName>
</protein>
<reference evidence="1 2" key="1">
    <citation type="submission" date="2022-05" db="EMBL/GenBank/DDBJ databases">
        <authorList>
            <consortium name="Genoscope - CEA"/>
            <person name="William W."/>
        </authorList>
    </citation>
    <scope>NUCLEOTIDE SEQUENCE [LARGE SCALE GENOMIC DNA]</scope>
</reference>
<dbReference type="EMBL" id="CALNXI010000119">
    <property type="protein sequence ID" value="CAH3019584.1"/>
    <property type="molecule type" value="Genomic_DNA"/>
</dbReference>
<comment type="caution">
    <text evidence="1">The sequence shown here is derived from an EMBL/GenBank/DDBJ whole genome shotgun (WGS) entry which is preliminary data.</text>
</comment>